<reference evidence="2 3" key="1">
    <citation type="submission" date="2012-01" db="EMBL/GenBank/DDBJ databases">
        <title>Complete sequence of chromosome of Clostridium pasteurianum BC1.</title>
        <authorList>
            <consortium name="US DOE Joint Genome Institute"/>
            <person name="Lucas S."/>
            <person name="Han J."/>
            <person name="Lapidus A."/>
            <person name="Cheng J.-F."/>
            <person name="Goodwin L."/>
            <person name="Pitluck S."/>
            <person name="Peters L."/>
            <person name="Mikhailova N."/>
            <person name="Teshima H."/>
            <person name="Detter J.C."/>
            <person name="Han C."/>
            <person name="Tapia R."/>
            <person name="Land M."/>
            <person name="Hauser L."/>
            <person name="Kyrpides N."/>
            <person name="Ivanova N."/>
            <person name="Pagani I."/>
            <person name="Dunn J."/>
            <person name="Taghavi S."/>
            <person name="Francis A."/>
            <person name="van der Lelie D."/>
            <person name="Woyke T."/>
        </authorList>
    </citation>
    <scope>NUCLEOTIDE SEQUENCE [LARGE SCALE GENOMIC DNA]</scope>
    <source>
        <strain evidence="2 3">BC1</strain>
    </source>
</reference>
<dbReference type="Proteomes" id="UP000013523">
    <property type="component" value="Chromosome"/>
</dbReference>
<keyword evidence="1" id="KW-1133">Transmembrane helix</keyword>
<name>R4KD20_CLOPA</name>
<dbReference type="EMBL" id="CP003261">
    <property type="protein sequence ID" value="AGK98444.1"/>
    <property type="molecule type" value="Genomic_DNA"/>
</dbReference>
<protein>
    <submittedName>
        <fullName evidence="2">Uncharacterized protein</fullName>
    </submittedName>
</protein>
<evidence type="ECO:0000313" key="3">
    <source>
        <dbReference type="Proteomes" id="UP000013523"/>
    </source>
</evidence>
<feature type="transmembrane region" description="Helical" evidence="1">
    <location>
        <begin position="7"/>
        <end position="29"/>
    </location>
</feature>
<proteinExistence type="predicted"/>
<evidence type="ECO:0000256" key="1">
    <source>
        <dbReference type="SAM" id="Phobius"/>
    </source>
</evidence>
<dbReference type="AlphaFoldDB" id="R4KD20"/>
<organism evidence="2 3">
    <name type="scientific">Clostridium pasteurianum BC1</name>
    <dbReference type="NCBI Taxonomy" id="86416"/>
    <lineage>
        <taxon>Bacteria</taxon>
        <taxon>Bacillati</taxon>
        <taxon>Bacillota</taxon>
        <taxon>Clostridia</taxon>
        <taxon>Eubacteriales</taxon>
        <taxon>Clostridiaceae</taxon>
        <taxon>Clostridium</taxon>
    </lineage>
</organism>
<dbReference type="HOGENOM" id="CLU_3402886_0_0_9"/>
<evidence type="ECO:0000313" key="2">
    <source>
        <dbReference type="EMBL" id="AGK98444.1"/>
    </source>
</evidence>
<keyword evidence="1" id="KW-0472">Membrane</keyword>
<keyword evidence="1" id="KW-0812">Transmembrane</keyword>
<keyword evidence="3" id="KW-1185">Reference proteome</keyword>
<accession>R4KD20</accession>
<sequence>MEIKNHFGVDIVIASLIIGSICMIILYLIA</sequence>
<gene>
    <name evidence="2" type="ORF">Clopa_3662</name>
</gene>
<dbReference type="KEGG" id="cpas:Clopa_3662"/>